<reference evidence="2" key="1">
    <citation type="journal article" date="2019" name="Int. J. Syst. Evol. Microbiol.">
        <title>The Global Catalogue of Microorganisms (GCM) 10K type strain sequencing project: providing services to taxonomists for standard genome sequencing and annotation.</title>
        <authorList>
            <consortium name="The Broad Institute Genomics Platform"/>
            <consortium name="The Broad Institute Genome Sequencing Center for Infectious Disease"/>
            <person name="Wu L."/>
            <person name="Ma J."/>
        </authorList>
    </citation>
    <scope>NUCLEOTIDE SEQUENCE [LARGE SCALE GENOMIC DNA]</scope>
    <source>
        <strain evidence="2">CECT 7477</strain>
    </source>
</reference>
<accession>A0ABV8JV67</accession>
<gene>
    <name evidence="1" type="ORF">ACFOUT_12470</name>
</gene>
<evidence type="ECO:0000313" key="2">
    <source>
        <dbReference type="Proteomes" id="UP001595814"/>
    </source>
</evidence>
<organism evidence="1 2">
    <name type="scientific">Euzebyella saccharophila</name>
    <dbReference type="NCBI Taxonomy" id="679664"/>
    <lineage>
        <taxon>Bacteria</taxon>
        <taxon>Pseudomonadati</taxon>
        <taxon>Bacteroidota</taxon>
        <taxon>Flavobacteriia</taxon>
        <taxon>Flavobacteriales</taxon>
        <taxon>Flavobacteriaceae</taxon>
        <taxon>Euzebyella</taxon>
    </lineage>
</organism>
<proteinExistence type="predicted"/>
<protein>
    <submittedName>
        <fullName evidence="1">Uncharacterized protein</fullName>
    </submittedName>
</protein>
<sequence length="41" mass="4484">MGTSVTLAPAGVNAVKLNDGSTLNLEDIDLSEMDWITKWNY</sequence>
<dbReference type="RefSeq" id="WP_262892179.1">
    <property type="nucleotide sequence ID" value="NZ_JACYFJ010000002.1"/>
</dbReference>
<comment type="caution">
    <text evidence="1">The sequence shown here is derived from an EMBL/GenBank/DDBJ whole genome shotgun (WGS) entry which is preliminary data.</text>
</comment>
<dbReference type="EMBL" id="JBHSAW010000010">
    <property type="protein sequence ID" value="MFC4096694.1"/>
    <property type="molecule type" value="Genomic_DNA"/>
</dbReference>
<evidence type="ECO:0000313" key="1">
    <source>
        <dbReference type="EMBL" id="MFC4096694.1"/>
    </source>
</evidence>
<dbReference type="Proteomes" id="UP001595814">
    <property type="component" value="Unassembled WGS sequence"/>
</dbReference>
<keyword evidence="2" id="KW-1185">Reference proteome</keyword>
<name>A0ABV8JV67_9FLAO</name>